<gene>
    <name evidence="2" type="ORF">SO802_022029</name>
</gene>
<name>A0AAW2CGW8_9ROSI</name>
<keyword evidence="3" id="KW-1185">Reference proteome</keyword>
<evidence type="ECO:0000313" key="3">
    <source>
        <dbReference type="Proteomes" id="UP001459277"/>
    </source>
</evidence>
<protein>
    <recommendedName>
        <fullName evidence="1">Reverse transcriptase domain-containing protein</fullName>
    </recommendedName>
</protein>
<dbReference type="InterPro" id="IPR000477">
    <property type="entry name" value="RT_dom"/>
</dbReference>
<organism evidence="2 3">
    <name type="scientific">Lithocarpus litseifolius</name>
    <dbReference type="NCBI Taxonomy" id="425828"/>
    <lineage>
        <taxon>Eukaryota</taxon>
        <taxon>Viridiplantae</taxon>
        <taxon>Streptophyta</taxon>
        <taxon>Embryophyta</taxon>
        <taxon>Tracheophyta</taxon>
        <taxon>Spermatophyta</taxon>
        <taxon>Magnoliopsida</taxon>
        <taxon>eudicotyledons</taxon>
        <taxon>Gunneridae</taxon>
        <taxon>Pentapetalae</taxon>
        <taxon>rosids</taxon>
        <taxon>fabids</taxon>
        <taxon>Fagales</taxon>
        <taxon>Fagaceae</taxon>
        <taxon>Lithocarpus</taxon>
    </lineage>
</organism>
<dbReference type="EMBL" id="JAZDWU010000007">
    <property type="protein sequence ID" value="KAK9997343.1"/>
    <property type="molecule type" value="Genomic_DNA"/>
</dbReference>
<dbReference type="AlphaFoldDB" id="A0AAW2CGW8"/>
<dbReference type="Pfam" id="PF00078">
    <property type="entry name" value="RVT_1"/>
    <property type="match status" value="1"/>
</dbReference>
<dbReference type="PROSITE" id="PS50878">
    <property type="entry name" value="RT_POL"/>
    <property type="match status" value="1"/>
</dbReference>
<evidence type="ECO:0000313" key="2">
    <source>
        <dbReference type="EMBL" id="KAK9997343.1"/>
    </source>
</evidence>
<dbReference type="PANTHER" id="PTHR46890:SF48">
    <property type="entry name" value="RNA-DIRECTED DNA POLYMERASE"/>
    <property type="match status" value="1"/>
</dbReference>
<comment type="caution">
    <text evidence="2">The sequence shown here is derived from an EMBL/GenBank/DDBJ whole genome shotgun (WGS) entry which is preliminary data.</text>
</comment>
<reference evidence="2 3" key="1">
    <citation type="submission" date="2024-01" db="EMBL/GenBank/DDBJ databases">
        <title>A telomere-to-telomere, gap-free genome of sweet tea (Lithocarpus litseifolius).</title>
        <authorList>
            <person name="Zhou J."/>
        </authorList>
    </citation>
    <scope>NUCLEOTIDE SEQUENCE [LARGE SCALE GENOMIC DNA]</scope>
    <source>
        <strain evidence="2">Zhou-2022a</strain>
        <tissue evidence="2">Leaf</tissue>
    </source>
</reference>
<dbReference type="PANTHER" id="PTHR46890">
    <property type="entry name" value="NON-LTR RETROLELEMENT REVERSE TRANSCRIPTASE-LIKE PROTEIN-RELATED"/>
    <property type="match status" value="1"/>
</dbReference>
<dbReference type="CDD" id="cd01650">
    <property type="entry name" value="RT_nLTR_like"/>
    <property type="match status" value="1"/>
</dbReference>
<accession>A0AAW2CGW8</accession>
<evidence type="ECO:0000259" key="1">
    <source>
        <dbReference type="PROSITE" id="PS50878"/>
    </source>
</evidence>
<sequence length="344" mass="38725">MQKLEAHLFIFIGSVRLSTVLDFLLRSLHRTGIGTSFAFRSPASAPLVDGSSGARMSVQVGLVSSGEEPQSLGCVTSNNAMDSELVDHIQRMQLTTNENETITICPLRRNEILEEYSLSLIGNFLTTKPIKIRVANSLTQPYSEEEVRVAQFNMHPSKALGPDGMSPFFFQKYWHIVGPDVTLAVLSVLHSGRPLKKMNFTHIVLIPKKNDPQSITEFRPISLSNVVSRIISKVLANWIKSILPNVNFDAQSAFIPDRLITNNTTMAFEMLHRMRNTRKGRTGHMAVKLDISKAYDRMEWEFLQQIMMKTGLPEKWINLVMEMVQTTSYSILINGEPKGFITPT</sequence>
<dbReference type="InterPro" id="IPR052343">
    <property type="entry name" value="Retrotransposon-Effector_Assoc"/>
</dbReference>
<dbReference type="Proteomes" id="UP001459277">
    <property type="component" value="Unassembled WGS sequence"/>
</dbReference>
<proteinExistence type="predicted"/>
<feature type="domain" description="Reverse transcriptase" evidence="1">
    <location>
        <begin position="187"/>
        <end position="344"/>
    </location>
</feature>